<dbReference type="EMBL" id="LAZR01055911">
    <property type="protein sequence ID" value="KKK75345.1"/>
    <property type="molecule type" value="Genomic_DNA"/>
</dbReference>
<gene>
    <name evidence="1" type="ORF">LCGC14_2874660</name>
</gene>
<reference evidence="1" key="1">
    <citation type="journal article" date="2015" name="Nature">
        <title>Complex archaea that bridge the gap between prokaryotes and eukaryotes.</title>
        <authorList>
            <person name="Spang A."/>
            <person name="Saw J.H."/>
            <person name="Jorgensen S.L."/>
            <person name="Zaremba-Niedzwiedzka K."/>
            <person name="Martijn J."/>
            <person name="Lind A.E."/>
            <person name="van Eijk R."/>
            <person name="Schleper C."/>
            <person name="Guy L."/>
            <person name="Ettema T.J."/>
        </authorList>
    </citation>
    <scope>NUCLEOTIDE SEQUENCE</scope>
</reference>
<protein>
    <recommendedName>
        <fullName evidence="2">Tail assembly chaperone</fullName>
    </recommendedName>
</protein>
<evidence type="ECO:0008006" key="2">
    <source>
        <dbReference type="Google" id="ProtNLM"/>
    </source>
</evidence>
<proteinExistence type="predicted"/>
<name>A0A0F8YNN1_9ZZZZ</name>
<accession>A0A0F8YNN1</accession>
<dbReference type="AlphaFoldDB" id="A0A0F8YNN1"/>
<sequence>MAKYATKEQVKDITAPVDDITVGDLTYQLTAITRGEFRWAMDEVGYEEEANPVTGKYDSVDPERVDMLMLAAALLEPAFDPTDEADIATLIEMPIGVSSRLITRMLKLSGLDKKGPTTPTDE</sequence>
<organism evidence="1">
    <name type="scientific">marine sediment metagenome</name>
    <dbReference type="NCBI Taxonomy" id="412755"/>
    <lineage>
        <taxon>unclassified sequences</taxon>
        <taxon>metagenomes</taxon>
        <taxon>ecological metagenomes</taxon>
    </lineage>
</organism>
<evidence type="ECO:0000313" key="1">
    <source>
        <dbReference type="EMBL" id="KKK75345.1"/>
    </source>
</evidence>
<comment type="caution">
    <text evidence="1">The sequence shown here is derived from an EMBL/GenBank/DDBJ whole genome shotgun (WGS) entry which is preliminary data.</text>
</comment>